<reference evidence="6" key="1">
    <citation type="submission" date="2020-11" db="EMBL/GenBank/DDBJ databases">
        <title>Nocardia NEAU-351.nov., a novel actinomycete isolated from the cow dung.</title>
        <authorList>
            <person name="Zhang X."/>
        </authorList>
    </citation>
    <scope>NUCLEOTIDE SEQUENCE</scope>
    <source>
        <strain evidence="6">NEAU-351</strain>
    </source>
</reference>
<dbReference type="InterPro" id="IPR004474">
    <property type="entry name" value="LytR_CpsA_psr"/>
</dbReference>
<organism evidence="6 7">
    <name type="scientific">Nocardia bovistercoris</name>
    <dbReference type="NCBI Taxonomy" id="2785916"/>
    <lineage>
        <taxon>Bacteria</taxon>
        <taxon>Bacillati</taxon>
        <taxon>Actinomycetota</taxon>
        <taxon>Actinomycetes</taxon>
        <taxon>Mycobacteriales</taxon>
        <taxon>Nocardiaceae</taxon>
        <taxon>Nocardia</taxon>
    </lineage>
</organism>
<dbReference type="AlphaFoldDB" id="A0A931IB13"/>
<evidence type="ECO:0000313" key="7">
    <source>
        <dbReference type="Proteomes" id="UP000655751"/>
    </source>
</evidence>
<keyword evidence="7" id="KW-1185">Reference proteome</keyword>
<comment type="caution">
    <text evidence="6">The sequence shown here is derived from an EMBL/GenBank/DDBJ whole genome shotgun (WGS) entry which is preliminary data.</text>
</comment>
<feature type="transmembrane region" description="Helical" evidence="3">
    <location>
        <begin position="44"/>
        <end position="63"/>
    </location>
</feature>
<feature type="domain" description="LytR/CpsA/Psr regulator C-terminal" evidence="5">
    <location>
        <begin position="395"/>
        <end position="478"/>
    </location>
</feature>
<protein>
    <submittedName>
        <fullName evidence="6">LCP family protein</fullName>
    </submittedName>
</protein>
<dbReference type="Gene3D" id="3.40.630.190">
    <property type="entry name" value="LCP protein"/>
    <property type="match status" value="1"/>
</dbReference>
<feature type="region of interest" description="Disordered" evidence="2">
    <location>
        <begin position="495"/>
        <end position="535"/>
    </location>
</feature>
<keyword evidence="3" id="KW-0812">Transmembrane</keyword>
<dbReference type="RefSeq" id="WP_196149503.1">
    <property type="nucleotide sequence ID" value="NZ_JADMLG010000004.1"/>
</dbReference>
<sequence length="546" mass="56711">MDEDITTPSPRLAPAERPEDRSTRRAGPREVRTRRVAGAITRTLAGMLSAAVLAGVAVGWAAANGFDGGFLRSDAIGADAPHSLDGDMNILLIGLDTRKDRDGKDLPAEILDQLHAGDSDEGGYNANTLILVHIPADMSKITAVSVPRDDYVAVSGIPGYSHVKIKETYGLKKAAVQGQMEARGVTDPVTLEHAGREAGRASVVQAVRALTGVPIDRFAEVTLAGFYDLAKALDGVEVCLNNPVLDSEFSGADFPAGRQRLDPAQALAFVRQRHGLTNGDLDRTHRQQAFLTAVALELRGSGTFTDMGKLSALMDVAHRNVVLSEGWNVTDFLRTVGSADNPTVEFRTLPVLRYDVIDGQDVNIVDPAAIRREVRAAFGESEPSATVPAYQQSSVVVDIVDAGMAGSVSALSSALTARGFPVGTVRQSPADRDAGAVYYGPGGSVDAGRLAQALGGLPVIASSSVTTGRIKVVLGADFAPPPGLVPATAAATPTVAPARSAPAQSSATTTAPTAARTKPPTSHLPTPDAGNPFDAAIAGDSVPCVN</sequence>
<dbReference type="InterPro" id="IPR027381">
    <property type="entry name" value="LytR/CpsA/Psr_C"/>
</dbReference>
<evidence type="ECO:0000256" key="1">
    <source>
        <dbReference type="ARBA" id="ARBA00006068"/>
    </source>
</evidence>
<evidence type="ECO:0000313" key="6">
    <source>
        <dbReference type="EMBL" id="MBH0777193.1"/>
    </source>
</evidence>
<dbReference type="PANTHER" id="PTHR33392:SF6">
    <property type="entry name" value="POLYISOPRENYL-TEICHOIC ACID--PEPTIDOGLYCAN TEICHOIC ACID TRANSFERASE TAGU"/>
    <property type="match status" value="1"/>
</dbReference>
<gene>
    <name evidence="6" type="ORF">IT779_12965</name>
</gene>
<name>A0A931IB13_9NOCA</name>
<comment type="similarity">
    <text evidence="1">Belongs to the LytR/CpsA/Psr (LCP) family.</text>
</comment>
<keyword evidence="3" id="KW-1133">Transmembrane helix</keyword>
<dbReference type="Pfam" id="PF03816">
    <property type="entry name" value="LytR_cpsA_psr"/>
    <property type="match status" value="1"/>
</dbReference>
<dbReference type="InterPro" id="IPR050922">
    <property type="entry name" value="LytR/CpsA/Psr_CW_biosynth"/>
</dbReference>
<feature type="domain" description="Cell envelope-related transcriptional attenuator" evidence="4">
    <location>
        <begin position="126"/>
        <end position="296"/>
    </location>
</feature>
<dbReference type="EMBL" id="JADMLG010000004">
    <property type="protein sequence ID" value="MBH0777193.1"/>
    <property type="molecule type" value="Genomic_DNA"/>
</dbReference>
<feature type="region of interest" description="Disordered" evidence="2">
    <location>
        <begin position="1"/>
        <end position="32"/>
    </location>
</feature>
<dbReference type="PANTHER" id="PTHR33392">
    <property type="entry name" value="POLYISOPRENYL-TEICHOIC ACID--PEPTIDOGLYCAN TEICHOIC ACID TRANSFERASE TAGU"/>
    <property type="match status" value="1"/>
</dbReference>
<dbReference type="Proteomes" id="UP000655751">
    <property type="component" value="Unassembled WGS sequence"/>
</dbReference>
<keyword evidence="3" id="KW-0472">Membrane</keyword>
<dbReference type="Pfam" id="PF13399">
    <property type="entry name" value="LytR_C"/>
    <property type="match status" value="1"/>
</dbReference>
<dbReference type="NCBIfam" id="TIGR00350">
    <property type="entry name" value="lytR_cpsA_psr"/>
    <property type="match status" value="1"/>
</dbReference>
<evidence type="ECO:0000259" key="4">
    <source>
        <dbReference type="Pfam" id="PF03816"/>
    </source>
</evidence>
<evidence type="ECO:0000256" key="3">
    <source>
        <dbReference type="SAM" id="Phobius"/>
    </source>
</evidence>
<feature type="compositionally biased region" description="Low complexity" evidence="2">
    <location>
        <begin position="495"/>
        <end position="521"/>
    </location>
</feature>
<evidence type="ECO:0000259" key="5">
    <source>
        <dbReference type="Pfam" id="PF13399"/>
    </source>
</evidence>
<feature type="compositionally biased region" description="Basic and acidic residues" evidence="2">
    <location>
        <begin position="14"/>
        <end position="32"/>
    </location>
</feature>
<proteinExistence type="inferred from homology"/>
<accession>A0A931IB13</accession>
<evidence type="ECO:0000256" key="2">
    <source>
        <dbReference type="SAM" id="MobiDB-lite"/>
    </source>
</evidence>